<organism evidence="2 3">
    <name type="scientific">Christiangramia salexigens</name>
    <dbReference type="NCBI Taxonomy" id="1913577"/>
    <lineage>
        <taxon>Bacteria</taxon>
        <taxon>Pseudomonadati</taxon>
        <taxon>Bacteroidota</taxon>
        <taxon>Flavobacteriia</taxon>
        <taxon>Flavobacteriales</taxon>
        <taxon>Flavobacteriaceae</taxon>
        <taxon>Christiangramia</taxon>
    </lineage>
</organism>
<accession>A0A1L3J4Q8</accession>
<sequence>MSNLGEFPFFSIIIPTYNSEDNLMAALVSLKNQIYNNYEVIIIDNLSSDNTVLIAKQFLKNLPAVKIISEKDKGIYHAMNKGVKMSSGKWLYFMGADDKLYDGFVLKKIYDKVASDKIGVEVIYGNVKSNYFNNLYDGKFSKYKIARKNICHQAIFLKKSVFSKIGGFNLKYKVLADWEHNIRWFYSKRIKHLYIDLVVADYGEGGFSSQHTDKKFHRDKNHLIVIQFFKIFKSFFRIEEKKT</sequence>
<dbReference type="RefSeq" id="WP_072552763.1">
    <property type="nucleotide sequence ID" value="NZ_CP018153.1"/>
</dbReference>
<dbReference type="GO" id="GO:0016758">
    <property type="term" value="F:hexosyltransferase activity"/>
    <property type="evidence" value="ECO:0007669"/>
    <property type="project" value="UniProtKB-ARBA"/>
</dbReference>
<dbReference type="Pfam" id="PF00535">
    <property type="entry name" value="Glycos_transf_2"/>
    <property type="match status" value="1"/>
</dbReference>
<evidence type="ECO:0000313" key="3">
    <source>
        <dbReference type="Proteomes" id="UP000182510"/>
    </source>
</evidence>
<dbReference type="InterPro" id="IPR001173">
    <property type="entry name" value="Glyco_trans_2-like"/>
</dbReference>
<dbReference type="CDD" id="cd06433">
    <property type="entry name" value="GT_2_WfgS_like"/>
    <property type="match status" value="1"/>
</dbReference>
<gene>
    <name evidence="2" type="ORF">LPB144_06655</name>
</gene>
<dbReference type="InterPro" id="IPR029044">
    <property type="entry name" value="Nucleotide-diphossugar_trans"/>
</dbReference>
<dbReference type="SUPFAM" id="SSF53448">
    <property type="entry name" value="Nucleotide-diphospho-sugar transferases"/>
    <property type="match status" value="1"/>
</dbReference>
<reference evidence="2 3" key="1">
    <citation type="submission" date="2016-11" db="EMBL/GenBank/DDBJ databases">
        <title>Gramella sp. LPB0144 isolated from marine environment.</title>
        <authorList>
            <person name="Kim E."/>
            <person name="Yi H."/>
        </authorList>
    </citation>
    <scope>NUCLEOTIDE SEQUENCE [LARGE SCALE GENOMIC DNA]</scope>
    <source>
        <strain evidence="2 3">LPB0144</strain>
    </source>
</reference>
<dbReference type="AlphaFoldDB" id="A0A1L3J4Q8"/>
<dbReference type="OrthoDB" id="9788101at2"/>
<dbReference type="STRING" id="1913577.LPB144_06655"/>
<dbReference type="EMBL" id="CP018153">
    <property type="protein sequence ID" value="APG60115.1"/>
    <property type="molecule type" value="Genomic_DNA"/>
</dbReference>
<protein>
    <recommendedName>
        <fullName evidence="1">Glycosyltransferase 2-like domain-containing protein</fullName>
    </recommendedName>
</protein>
<name>A0A1L3J4Q8_9FLAO</name>
<dbReference type="PANTHER" id="PTHR22916:SF3">
    <property type="entry name" value="UDP-GLCNAC:BETAGAL BETA-1,3-N-ACETYLGLUCOSAMINYLTRANSFERASE-LIKE PROTEIN 1"/>
    <property type="match status" value="1"/>
</dbReference>
<feature type="domain" description="Glycosyltransferase 2-like" evidence="1">
    <location>
        <begin position="11"/>
        <end position="134"/>
    </location>
</feature>
<dbReference type="KEGG" id="grl:LPB144_06655"/>
<dbReference type="Proteomes" id="UP000182510">
    <property type="component" value="Chromosome"/>
</dbReference>
<dbReference type="Gene3D" id="3.90.550.10">
    <property type="entry name" value="Spore Coat Polysaccharide Biosynthesis Protein SpsA, Chain A"/>
    <property type="match status" value="1"/>
</dbReference>
<dbReference type="PANTHER" id="PTHR22916">
    <property type="entry name" value="GLYCOSYLTRANSFERASE"/>
    <property type="match status" value="1"/>
</dbReference>
<evidence type="ECO:0000259" key="1">
    <source>
        <dbReference type="Pfam" id="PF00535"/>
    </source>
</evidence>
<keyword evidence="3" id="KW-1185">Reference proteome</keyword>
<evidence type="ECO:0000313" key="2">
    <source>
        <dbReference type="EMBL" id="APG60115.1"/>
    </source>
</evidence>
<proteinExistence type="predicted"/>